<accession>A0A917FGA4</accession>
<dbReference type="Proteomes" id="UP000637643">
    <property type="component" value="Unassembled WGS sequence"/>
</dbReference>
<reference evidence="1" key="2">
    <citation type="submission" date="2020-09" db="EMBL/GenBank/DDBJ databases">
        <authorList>
            <person name="Sun Q."/>
            <person name="Zhou Y."/>
        </authorList>
    </citation>
    <scope>NUCLEOTIDE SEQUENCE</scope>
    <source>
        <strain evidence="1">CGMCC 1.16134</strain>
    </source>
</reference>
<sequence length="94" mass="10491">MKTAFFDISPDSVKTAVEQIKGEYNDSLMVMAPFSGKMSMHAPSKTGKNKGYHRIKCEIWIPEDAIQGEDALTDFGAFAVMRLPKARVKDHLKS</sequence>
<gene>
    <name evidence="1" type="ORF">GCM10010912_17830</name>
</gene>
<dbReference type="AlphaFoldDB" id="A0A917FGA4"/>
<evidence type="ECO:0000313" key="2">
    <source>
        <dbReference type="Proteomes" id="UP000637643"/>
    </source>
</evidence>
<dbReference type="RefSeq" id="WP_189023981.1">
    <property type="nucleotide sequence ID" value="NZ_BMKR01000006.1"/>
</dbReference>
<reference evidence="1" key="1">
    <citation type="journal article" date="2014" name="Int. J. Syst. Evol. Microbiol.">
        <title>Complete genome sequence of Corynebacterium casei LMG S-19264T (=DSM 44701T), isolated from a smear-ripened cheese.</title>
        <authorList>
            <consortium name="US DOE Joint Genome Institute (JGI-PGF)"/>
            <person name="Walter F."/>
            <person name="Albersmeier A."/>
            <person name="Kalinowski J."/>
            <person name="Ruckert C."/>
        </authorList>
    </citation>
    <scope>NUCLEOTIDE SEQUENCE</scope>
    <source>
        <strain evidence="1">CGMCC 1.16134</strain>
    </source>
</reference>
<comment type="caution">
    <text evidence="1">The sequence shown here is derived from an EMBL/GenBank/DDBJ whole genome shotgun (WGS) entry which is preliminary data.</text>
</comment>
<organism evidence="1 2">
    <name type="scientific">Paenibacillus albidus</name>
    <dbReference type="NCBI Taxonomy" id="2041023"/>
    <lineage>
        <taxon>Bacteria</taxon>
        <taxon>Bacillati</taxon>
        <taxon>Bacillota</taxon>
        <taxon>Bacilli</taxon>
        <taxon>Bacillales</taxon>
        <taxon>Paenibacillaceae</taxon>
        <taxon>Paenibacillus</taxon>
    </lineage>
</organism>
<name>A0A917FGA4_9BACL</name>
<protein>
    <submittedName>
        <fullName evidence="1">Uncharacterized protein</fullName>
    </submittedName>
</protein>
<proteinExistence type="predicted"/>
<keyword evidence="2" id="KW-1185">Reference proteome</keyword>
<evidence type="ECO:0000313" key="1">
    <source>
        <dbReference type="EMBL" id="GGF73062.1"/>
    </source>
</evidence>
<dbReference type="EMBL" id="BMKR01000006">
    <property type="protein sequence ID" value="GGF73062.1"/>
    <property type="molecule type" value="Genomic_DNA"/>
</dbReference>